<sequence length="216" mass="24933">MQAWKFISNGTEGTARIIIGWDSREFSFIYGLNTPAERQDLWAYLISQSSTMGDQAWLLMGDFNATMKAADSYGGDTRWVGHKQDFGQCLHQAQLQSLPYRGLKYTWHNGQSNQRMILKKLDWVVGNYAFTLRAPLSVTAKNKEREAAKQYQQLSLDEESYYKQKSRIQWLMLGDRNTAFFHRSLQHRYSRNKICSITDDEGSTIHDQKSIGEVAV</sequence>
<organism evidence="1 2">
    <name type="scientific">Salix viminalis</name>
    <name type="common">Common osier</name>
    <name type="synonym">Basket willow</name>
    <dbReference type="NCBI Taxonomy" id="40686"/>
    <lineage>
        <taxon>Eukaryota</taxon>
        <taxon>Viridiplantae</taxon>
        <taxon>Streptophyta</taxon>
        <taxon>Embryophyta</taxon>
        <taxon>Tracheophyta</taxon>
        <taxon>Spermatophyta</taxon>
        <taxon>Magnoliopsida</taxon>
        <taxon>eudicotyledons</taxon>
        <taxon>Gunneridae</taxon>
        <taxon>Pentapetalae</taxon>
        <taxon>rosids</taxon>
        <taxon>fabids</taxon>
        <taxon>Malpighiales</taxon>
        <taxon>Salicaceae</taxon>
        <taxon>Saliceae</taxon>
        <taxon>Salix</taxon>
    </lineage>
</organism>
<gene>
    <name evidence="1" type="ORF">OIU85_019876</name>
</gene>
<dbReference type="Gene3D" id="3.60.10.10">
    <property type="entry name" value="Endonuclease/exonuclease/phosphatase"/>
    <property type="match status" value="1"/>
</dbReference>
<evidence type="ECO:0000313" key="1">
    <source>
        <dbReference type="EMBL" id="KAJ6670041.1"/>
    </source>
</evidence>
<dbReference type="PANTHER" id="PTHR33710:SF77">
    <property type="entry name" value="DNASE I-LIKE SUPERFAMILY PROTEIN"/>
    <property type="match status" value="1"/>
</dbReference>
<evidence type="ECO:0000313" key="2">
    <source>
        <dbReference type="Proteomes" id="UP001151529"/>
    </source>
</evidence>
<proteinExistence type="predicted"/>
<reference evidence="1 2" key="1">
    <citation type="journal article" date="2023" name="Int. J. Mol. Sci.">
        <title>De Novo Assembly and Annotation of 11 Diverse Shrub Willow (Salix) Genomes Reveals Novel Gene Organization in Sex-Linked Regions.</title>
        <authorList>
            <person name="Hyden B."/>
            <person name="Feng K."/>
            <person name="Yates T.B."/>
            <person name="Jawdy S."/>
            <person name="Cereghino C."/>
            <person name="Smart L.B."/>
            <person name="Muchero W."/>
        </authorList>
    </citation>
    <scope>NUCLEOTIDE SEQUENCE [LARGE SCALE GENOMIC DNA]</scope>
    <source>
        <tissue evidence="1">Shoot tip</tissue>
    </source>
</reference>
<feature type="non-terminal residue" evidence="1">
    <location>
        <position position="1"/>
    </location>
</feature>
<protein>
    <recommendedName>
        <fullName evidence="3">Endonuclease/exonuclease/phosphatase domain-containing protein</fullName>
    </recommendedName>
</protein>
<dbReference type="Proteomes" id="UP001151529">
    <property type="component" value="Unassembled WGS sequence"/>
</dbReference>
<dbReference type="EMBL" id="JAPFFL010000394">
    <property type="protein sequence ID" value="KAJ6670041.1"/>
    <property type="molecule type" value="Genomic_DNA"/>
</dbReference>
<name>A0A9Q0NHE9_SALVM</name>
<comment type="caution">
    <text evidence="1">The sequence shown here is derived from an EMBL/GenBank/DDBJ whole genome shotgun (WGS) entry which is preliminary data.</text>
</comment>
<keyword evidence="2" id="KW-1185">Reference proteome</keyword>
<dbReference type="OrthoDB" id="1215883at2759"/>
<dbReference type="AlphaFoldDB" id="A0A9Q0NHE9"/>
<dbReference type="InterPro" id="IPR036691">
    <property type="entry name" value="Endo/exonu/phosph_ase_sf"/>
</dbReference>
<dbReference type="PANTHER" id="PTHR33710">
    <property type="entry name" value="BNAC02G09200D PROTEIN"/>
    <property type="match status" value="1"/>
</dbReference>
<accession>A0A9Q0NHE9</accession>
<evidence type="ECO:0008006" key="3">
    <source>
        <dbReference type="Google" id="ProtNLM"/>
    </source>
</evidence>
<dbReference type="SUPFAM" id="SSF56219">
    <property type="entry name" value="DNase I-like"/>
    <property type="match status" value="1"/>
</dbReference>